<dbReference type="InterPro" id="IPR041246">
    <property type="entry name" value="Bact_MG10"/>
</dbReference>
<dbReference type="SUPFAM" id="SSF48239">
    <property type="entry name" value="Terpenoid cyclases/Protein prenyltransferases"/>
    <property type="match status" value="1"/>
</dbReference>
<dbReference type="GO" id="GO:0005615">
    <property type="term" value="C:extracellular space"/>
    <property type="evidence" value="ECO:0007669"/>
    <property type="project" value="InterPro"/>
</dbReference>
<dbReference type="InterPro" id="IPR049120">
    <property type="entry name" value="A2M_bMG2"/>
</dbReference>
<dbReference type="SMART" id="SM01359">
    <property type="entry name" value="A2M_N_2"/>
    <property type="match status" value="1"/>
</dbReference>
<dbReference type="Pfam" id="PF21142">
    <property type="entry name" value="A2M_bMG2"/>
    <property type="match status" value="1"/>
</dbReference>
<dbReference type="InterPro" id="IPR008930">
    <property type="entry name" value="Terpenoid_cyclase/PrenylTrfase"/>
</dbReference>
<comment type="similarity">
    <text evidence="1">Belongs to the protease inhibitor I39 (alpha-2-macroglobulin) family. Bacterial alpha-2-macroglobulin subfamily.</text>
</comment>
<dbReference type="InterPro" id="IPR002890">
    <property type="entry name" value="MG2"/>
</dbReference>
<protein>
    <recommendedName>
        <fullName evidence="7">Large extracellular alpha-helical protein</fullName>
    </recommendedName>
</protein>
<gene>
    <name evidence="5" type="ORF">F9817_21285</name>
</gene>
<dbReference type="Pfam" id="PF01835">
    <property type="entry name" value="MG2"/>
    <property type="match status" value="1"/>
</dbReference>
<dbReference type="InterPro" id="IPR051802">
    <property type="entry name" value="YfhM-like"/>
</dbReference>
<evidence type="ECO:0000256" key="1">
    <source>
        <dbReference type="ARBA" id="ARBA00010556"/>
    </source>
</evidence>
<dbReference type="Proteomes" id="UP000462621">
    <property type="component" value="Unassembled WGS sequence"/>
</dbReference>
<dbReference type="Pfam" id="PF17972">
    <property type="entry name" value="bMG5"/>
    <property type="match status" value="1"/>
</dbReference>
<keyword evidence="2" id="KW-0732">Signal</keyword>
<evidence type="ECO:0000259" key="3">
    <source>
        <dbReference type="SMART" id="SM01359"/>
    </source>
</evidence>
<dbReference type="EMBL" id="WEKT01000068">
    <property type="protein sequence ID" value="MZI95720.1"/>
    <property type="molecule type" value="Genomic_DNA"/>
</dbReference>
<dbReference type="InterPro" id="IPR001599">
    <property type="entry name" value="Macroglobln_a2"/>
</dbReference>
<evidence type="ECO:0000313" key="6">
    <source>
        <dbReference type="Proteomes" id="UP000462621"/>
    </source>
</evidence>
<dbReference type="Pfam" id="PF17973">
    <property type="entry name" value="bMG10"/>
    <property type="match status" value="1"/>
</dbReference>
<feature type="domain" description="Alpha-2-macroglobulin" evidence="4">
    <location>
        <begin position="913"/>
        <end position="1001"/>
    </location>
</feature>
<dbReference type="Gene3D" id="2.60.40.1930">
    <property type="match status" value="1"/>
</dbReference>
<proteinExistence type="inferred from homology"/>
<dbReference type="Pfam" id="PF07678">
    <property type="entry name" value="TED_complement"/>
    <property type="match status" value="1"/>
</dbReference>
<dbReference type="RefSeq" id="WP_161158217.1">
    <property type="nucleotide sequence ID" value="NZ_WEKT01000068.1"/>
</dbReference>
<reference evidence="5 6" key="1">
    <citation type="submission" date="2019-10" db="EMBL/GenBank/DDBJ databases">
        <title>Vibrio sp. nov. isolated from a shrimp pond.</title>
        <authorList>
            <person name="Gomez-Gil B."/>
            <person name="Enciso-Ibarra J."/>
            <person name="Enciso-Ibarra K."/>
            <person name="Bolan-Mejia C."/>
        </authorList>
    </citation>
    <scope>NUCLEOTIDE SEQUENCE [LARGE SCALE GENOMIC DNA]</scope>
    <source>
        <strain evidence="5 6">CAIM 722</strain>
    </source>
</reference>
<dbReference type="Pfam" id="PF17962">
    <property type="entry name" value="bMG6"/>
    <property type="match status" value="1"/>
</dbReference>
<dbReference type="SMART" id="SM01360">
    <property type="entry name" value="A2M"/>
    <property type="match status" value="1"/>
</dbReference>
<feature type="chain" id="PRO_5030812067" description="Large extracellular alpha-helical protein" evidence="2">
    <location>
        <begin position="27"/>
        <end position="1597"/>
    </location>
</feature>
<keyword evidence="6" id="KW-1185">Reference proteome</keyword>
<feature type="domain" description="Alpha-2-macroglobulin bait region" evidence="3">
    <location>
        <begin position="710"/>
        <end position="849"/>
    </location>
</feature>
<evidence type="ECO:0000256" key="2">
    <source>
        <dbReference type="SAM" id="SignalP"/>
    </source>
</evidence>
<dbReference type="Pfam" id="PF07703">
    <property type="entry name" value="A2M_BRD"/>
    <property type="match status" value="1"/>
</dbReference>
<organism evidence="5 6">
    <name type="scientific">Vibrio eleionomae</name>
    <dbReference type="NCBI Taxonomy" id="2653505"/>
    <lineage>
        <taxon>Bacteria</taxon>
        <taxon>Pseudomonadati</taxon>
        <taxon>Pseudomonadota</taxon>
        <taxon>Gammaproteobacteria</taxon>
        <taxon>Vibrionales</taxon>
        <taxon>Vibrionaceae</taxon>
        <taxon>Vibrio</taxon>
    </lineage>
</organism>
<evidence type="ECO:0008006" key="7">
    <source>
        <dbReference type="Google" id="ProtNLM"/>
    </source>
</evidence>
<feature type="signal peptide" evidence="2">
    <location>
        <begin position="1"/>
        <end position="26"/>
    </location>
</feature>
<dbReference type="Gene3D" id="1.50.10.20">
    <property type="match status" value="1"/>
</dbReference>
<dbReference type="GO" id="GO:0004866">
    <property type="term" value="F:endopeptidase inhibitor activity"/>
    <property type="evidence" value="ECO:0007669"/>
    <property type="project" value="InterPro"/>
</dbReference>
<dbReference type="PANTHER" id="PTHR40094:SF1">
    <property type="entry name" value="UBIQUITIN DOMAIN-CONTAINING PROTEIN"/>
    <property type="match status" value="1"/>
</dbReference>
<dbReference type="SMART" id="SM01419">
    <property type="entry name" value="Thiol-ester_cl"/>
    <property type="match status" value="1"/>
</dbReference>
<accession>A0A7X4LPW1</accession>
<dbReference type="CDD" id="cd02891">
    <property type="entry name" value="A2M_like"/>
    <property type="match status" value="1"/>
</dbReference>
<dbReference type="InterPro" id="IPR047565">
    <property type="entry name" value="Alpha-macroglob_thiol-ester_cl"/>
</dbReference>
<sequence length="1597" mass="179794">MYQSKAFWSLWLVLVLNLVGFSNAYANSHTPHATYIGNYMDRGKPALIIQFDNTITSTNVADIYRVHTDEDEQKNNGKETKLKGDWVFNKAQNAVIYRDVKVNQVYRVKLHANIKSDDLNERTVTIAERAPEVRLIGRGPVVPSKGSRTVPLSVVNATQLSVEVLKVEQLPSILDKFYYNQNISTWHLQHLRKNYRTVTTLSYDLPKASVNQDVSTAIQLPKELADGWYILAIKVTGDFGYDNYVIGQVLLTDMGIQAKVFADHLAIQLNSFSNSKLDGTSQIKVYRQHKSVTLGDMTGLQKTFDYKVHNGDILYVQNGKQVSVLPLKEIPLDLSDFAVTGRDYQSTEAFAYSNRNLFKPGETLPLNVVLRDKDGQSLPKQRLFVEYHKPNSKVALSHWMEPTNNNAGFYQDHFAIPSGAPLGQWIAEIKTTADAKKPLTRFAFDVSEFVPERMDLHVTLPKGQIHTGVETLPVSVEGKYLFGAPANGNKLNITPAYIPQRHFPGNYHDFIVGTTFKIQSWNDVPEVDPIELDEQGHSTFDLPLIKQSLLKSPVLASYSFALQETGGASVIRNQHFTLWNGKSIAALRPAKKEFDSYEKAHFDIGLLDGQGQSMIAGKVQYLLERNHGGYYWIYNQSSGWDLRHDSHWQPVSSDILNITNGKYQGIDFNVDWGDYRLTLTAPSGVTTQYRFWAGWSEEKQGQRPVKPDQLTVSLDKKAYKNDEQATVTINSDVAGQLSLALEADNTIWTHQATIQKGSHQYHVPLTGLQRHDLYLTATLVGNENGMPRRLFAIKPLQLDREDRRLHVTINHPEKLLPLTGADIVVQLDKPTQEPTWVTVSMVDRGIINLARYKVPNIHRWFFGQRRYSADILDLYSRIYQQRPDSFLTHRYGGDTALAANRNPDQSVESKTITFMSQLVQFDSQGQATIHVEVPDYNGQAQIVAMAFNHNQYGQAQSDVIIASPVVAELAVPRFLAPGDNSQTLLEVFNTSDDTQTVTATVSASENLNLVSAHQLNVTLKPGERRSLAVPFSIGEIHGATGTAKLNLAVNASSKSGKTVTQNRSWSIPVREARPILTNSTSLTIGTELNNHSVTINDSLWRNIDTSDITQTQVYFSSSPQISYLNYVDGLFRYPYGCAEQTTSKAVPWLLKDTSLNSLKQQVENGIRDRAMIEKALLRLNTMQKGNGGFSLWDKYGEEWPWVTVYVTEFMLNVNQRFPGLVSDDMLTPALQRIQSYPTNKDLTTTSYYAAWVLARAKRSDISNLYSLYRRLDKESLPTSASAAYLGGAFLLAGDRQKADELFAQIPNTSRRYFWDDYDFGSQLRDDADALNVLLELNKELKLSNELLALKNRLIESVIHQAEKRSYLSTQEQSSLVKAGLNLKQEAQAPVTISTSHAGTTTEHSAKGTGAIQVKPFTTITNQDNKPIYLQINTSGRANKQSLHSTMEVIATRQFLTKDGQPYDGTPLKIGDQLIVELKLVMKEPVHQAMIVDYLPTGFVLDNPAFTNANDLLKSVVKQNPTKPDMVEYRNDRFVLATTLDWNDWSEERNTYRFYYVMRAETPGVSHVPAMYAENMYQPETYLYQPLQTHSSLVIQKP</sequence>
<name>A0A7X4LPW1_9VIBR</name>
<dbReference type="InterPro" id="IPR011625">
    <property type="entry name" value="A2M_N_BRD"/>
</dbReference>
<dbReference type="InterPro" id="IPR041462">
    <property type="entry name" value="Bact_A2M_MG6"/>
</dbReference>
<dbReference type="InterPro" id="IPR041203">
    <property type="entry name" value="Bact_A2M_MG5"/>
</dbReference>
<dbReference type="PANTHER" id="PTHR40094">
    <property type="entry name" value="ALPHA-2-MACROGLOBULIN HOMOLOG"/>
    <property type="match status" value="1"/>
</dbReference>
<evidence type="ECO:0000259" key="4">
    <source>
        <dbReference type="SMART" id="SM01360"/>
    </source>
</evidence>
<evidence type="ECO:0000313" key="5">
    <source>
        <dbReference type="EMBL" id="MZI95720.1"/>
    </source>
</evidence>
<dbReference type="InterPro" id="IPR011626">
    <property type="entry name" value="Alpha-macroglobulin_TED"/>
</dbReference>
<dbReference type="Pfam" id="PF00207">
    <property type="entry name" value="A2M"/>
    <property type="match status" value="1"/>
</dbReference>
<comment type="caution">
    <text evidence="5">The sequence shown here is derived from an EMBL/GenBank/DDBJ whole genome shotgun (WGS) entry which is preliminary data.</text>
</comment>